<protein>
    <submittedName>
        <fullName evidence="1">Uncharacterized protein</fullName>
    </submittedName>
</protein>
<evidence type="ECO:0000313" key="2">
    <source>
        <dbReference type="Proteomes" id="UP001396334"/>
    </source>
</evidence>
<name>A0ABR2S5M0_9ROSI</name>
<reference evidence="1 2" key="1">
    <citation type="journal article" date="2024" name="G3 (Bethesda)">
        <title>Genome assembly of Hibiscus sabdariffa L. provides insights into metabolisms of medicinal natural products.</title>
        <authorList>
            <person name="Kim T."/>
        </authorList>
    </citation>
    <scope>NUCLEOTIDE SEQUENCE [LARGE SCALE GENOMIC DNA]</scope>
    <source>
        <strain evidence="1">TK-2024</strain>
        <tissue evidence="1">Old leaves</tissue>
    </source>
</reference>
<keyword evidence="2" id="KW-1185">Reference proteome</keyword>
<proteinExistence type="predicted"/>
<comment type="caution">
    <text evidence="1">The sequence shown here is derived from an EMBL/GenBank/DDBJ whole genome shotgun (WGS) entry which is preliminary data.</text>
</comment>
<gene>
    <name evidence="1" type="ORF">V6N11_054734</name>
</gene>
<accession>A0ABR2S5M0</accession>
<evidence type="ECO:0000313" key="1">
    <source>
        <dbReference type="EMBL" id="KAK9020244.1"/>
    </source>
</evidence>
<dbReference type="Proteomes" id="UP001396334">
    <property type="component" value="Unassembled WGS sequence"/>
</dbReference>
<dbReference type="EMBL" id="JBBPBN010000017">
    <property type="protein sequence ID" value="KAK9020244.1"/>
    <property type="molecule type" value="Genomic_DNA"/>
</dbReference>
<organism evidence="1 2">
    <name type="scientific">Hibiscus sabdariffa</name>
    <name type="common">roselle</name>
    <dbReference type="NCBI Taxonomy" id="183260"/>
    <lineage>
        <taxon>Eukaryota</taxon>
        <taxon>Viridiplantae</taxon>
        <taxon>Streptophyta</taxon>
        <taxon>Embryophyta</taxon>
        <taxon>Tracheophyta</taxon>
        <taxon>Spermatophyta</taxon>
        <taxon>Magnoliopsida</taxon>
        <taxon>eudicotyledons</taxon>
        <taxon>Gunneridae</taxon>
        <taxon>Pentapetalae</taxon>
        <taxon>rosids</taxon>
        <taxon>malvids</taxon>
        <taxon>Malvales</taxon>
        <taxon>Malvaceae</taxon>
        <taxon>Malvoideae</taxon>
        <taxon>Hibiscus</taxon>
    </lineage>
</organism>
<sequence>MSRFRFVRMKMKADVARRKKKGSDWNDQRREYSSLDTYWRRVVDKRDQCVEIETNKLFDDDQYIANYGFGEGISSGKYQRVFSDESSGINSPLDVHKYGSGNRDVGCIDIRDSTIPGGDRLDASN</sequence>